<dbReference type="Proteomes" id="UP000499080">
    <property type="component" value="Unassembled WGS sequence"/>
</dbReference>
<reference evidence="1 2" key="1">
    <citation type="journal article" date="2019" name="Sci. Rep.">
        <title>Orb-weaving spider Araneus ventricosus genome elucidates the spidroin gene catalogue.</title>
        <authorList>
            <person name="Kono N."/>
            <person name="Nakamura H."/>
            <person name="Ohtoshi R."/>
            <person name="Moran D.A.P."/>
            <person name="Shinohara A."/>
            <person name="Yoshida Y."/>
            <person name="Fujiwara M."/>
            <person name="Mori M."/>
            <person name="Tomita M."/>
            <person name="Arakawa K."/>
        </authorList>
    </citation>
    <scope>NUCLEOTIDE SEQUENCE [LARGE SCALE GENOMIC DNA]</scope>
</reference>
<sequence>MCPVKRVTPHSGSVAGRTDFLTNRKKSTCKKGWLKEGPPPSGQALTGLNGPTSLTFVGKFVTVSEPRRKSSKFTTRKVILCRQQKHSVKNFLRNARRSACKMSQRKV</sequence>
<proteinExistence type="predicted"/>
<protein>
    <submittedName>
        <fullName evidence="1">Uncharacterized protein</fullName>
    </submittedName>
</protein>
<dbReference type="AlphaFoldDB" id="A0A4Y2L2S4"/>
<comment type="caution">
    <text evidence="1">The sequence shown here is derived from an EMBL/GenBank/DDBJ whole genome shotgun (WGS) entry which is preliminary data.</text>
</comment>
<evidence type="ECO:0000313" key="2">
    <source>
        <dbReference type="Proteomes" id="UP000499080"/>
    </source>
</evidence>
<organism evidence="1 2">
    <name type="scientific">Araneus ventricosus</name>
    <name type="common">Orbweaver spider</name>
    <name type="synonym">Epeira ventricosa</name>
    <dbReference type="NCBI Taxonomy" id="182803"/>
    <lineage>
        <taxon>Eukaryota</taxon>
        <taxon>Metazoa</taxon>
        <taxon>Ecdysozoa</taxon>
        <taxon>Arthropoda</taxon>
        <taxon>Chelicerata</taxon>
        <taxon>Arachnida</taxon>
        <taxon>Araneae</taxon>
        <taxon>Araneomorphae</taxon>
        <taxon>Entelegynae</taxon>
        <taxon>Araneoidea</taxon>
        <taxon>Araneidae</taxon>
        <taxon>Araneus</taxon>
    </lineage>
</organism>
<evidence type="ECO:0000313" key="1">
    <source>
        <dbReference type="EMBL" id="GBN07916.1"/>
    </source>
</evidence>
<gene>
    <name evidence="1" type="ORF">AVEN_62588_1</name>
</gene>
<accession>A0A4Y2L2S4</accession>
<dbReference type="EMBL" id="BGPR01197168">
    <property type="protein sequence ID" value="GBN07916.1"/>
    <property type="molecule type" value="Genomic_DNA"/>
</dbReference>
<name>A0A4Y2L2S4_ARAVE</name>
<keyword evidence="2" id="KW-1185">Reference proteome</keyword>